<keyword evidence="4" id="KW-1185">Reference proteome</keyword>
<dbReference type="KEGG" id="cans:GP473_02450"/>
<evidence type="ECO:0000313" key="4">
    <source>
        <dbReference type="Proteomes" id="UP000515275"/>
    </source>
</evidence>
<dbReference type="GO" id="GO:0042602">
    <property type="term" value="F:riboflavin reductase (NADPH) activity"/>
    <property type="evidence" value="ECO:0007669"/>
    <property type="project" value="TreeGrafter"/>
</dbReference>
<sequence length="171" mass="18240">MPRAFRNVFRGHPAGVTLITATVDGKPVGITATSVSSLSLDPLAVSFSFMKSTGSAHALLRAESLLIHFLSDQHAHVAASFATSGSDRFSPEQGWVTAITGEPYLPGSRAVLRVRILDTAKSGDATLVAAEVTEVHNLKEASALVYQGHRFYSIENARPLASENPKPLRSD</sequence>
<evidence type="ECO:0000256" key="2">
    <source>
        <dbReference type="ARBA" id="ARBA00023002"/>
    </source>
</evidence>
<dbReference type="Proteomes" id="UP000515275">
    <property type="component" value="Chromosome"/>
</dbReference>
<keyword evidence="2" id="KW-0560">Oxidoreductase</keyword>
<evidence type="ECO:0000313" key="3">
    <source>
        <dbReference type="EMBL" id="QNH96884.1"/>
    </source>
</evidence>
<protein>
    <submittedName>
        <fullName evidence="3">Flavin reductase</fullName>
    </submittedName>
</protein>
<dbReference type="GO" id="GO:0010181">
    <property type="term" value="F:FMN binding"/>
    <property type="evidence" value="ECO:0007669"/>
    <property type="project" value="InterPro"/>
</dbReference>
<dbReference type="PANTHER" id="PTHR30466">
    <property type="entry name" value="FLAVIN REDUCTASE"/>
    <property type="match status" value="1"/>
</dbReference>
<accession>A0A7G7YQW4</accession>
<dbReference type="InterPro" id="IPR050268">
    <property type="entry name" value="NADH-dep_flavin_reductase"/>
</dbReference>
<organism evidence="3 4">
    <name type="scientific">Corynebacterium anserum</name>
    <dbReference type="NCBI Taxonomy" id="2684406"/>
    <lineage>
        <taxon>Bacteria</taxon>
        <taxon>Bacillati</taxon>
        <taxon>Actinomycetota</taxon>
        <taxon>Actinomycetes</taxon>
        <taxon>Mycobacteriales</taxon>
        <taxon>Corynebacteriaceae</taxon>
        <taxon>Corynebacterium</taxon>
    </lineage>
</organism>
<dbReference type="SUPFAM" id="SSF50475">
    <property type="entry name" value="FMN-binding split barrel"/>
    <property type="match status" value="1"/>
</dbReference>
<dbReference type="AlphaFoldDB" id="A0A7G7YQW4"/>
<dbReference type="PANTHER" id="PTHR30466:SF1">
    <property type="entry name" value="FMN REDUCTASE (NADH) RUTF"/>
    <property type="match status" value="1"/>
</dbReference>
<reference evidence="3 4" key="1">
    <citation type="submission" date="2019-12" db="EMBL/GenBank/DDBJ databases">
        <title>Corynebacterium sp. nov., isolated from feces of the Anser Albifrons in China.</title>
        <authorList>
            <person name="Liu Q."/>
        </authorList>
    </citation>
    <scope>NUCLEOTIDE SEQUENCE [LARGE SCALE GENOMIC DNA]</scope>
    <source>
        <strain evidence="3 4">23H37-10</strain>
    </source>
</reference>
<dbReference type="SMART" id="SM00903">
    <property type="entry name" value="Flavin_Reduct"/>
    <property type="match status" value="1"/>
</dbReference>
<gene>
    <name evidence="3" type="ORF">GP473_02450</name>
</gene>
<dbReference type="EMBL" id="CP046883">
    <property type="protein sequence ID" value="QNH96884.1"/>
    <property type="molecule type" value="Genomic_DNA"/>
</dbReference>
<dbReference type="InterPro" id="IPR012349">
    <property type="entry name" value="Split_barrel_FMN-bd"/>
</dbReference>
<proteinExistence type="inferred from homology"/>
<evidence type="ECO:0000256" key="1">
    <source>
        <dbReference type="ARBA" id="ARBA00008898"/>
    </source>
</evidence>
<name>A0A7G7YQW4_9CORY</name>
<dbReference type="Pfam" id="PF01613">
    <property type="entry name" value="Flavin_Reduct"/>
    <property type="match status" value="1"/>
</dbReference>
<dbReference type="InterPro" id="IPR002563">
    <property type="entry name" value="Flavin_Rdtase-like_dom"/>
</dbReference>
<comment type="similarity">
    <text evidence="1">Belongs to the non-flavoprotein flavin reductase family.</text>
</comment>
<dbReference type="Gene3D" id="2.30.110.10">
    <property type="entry name" value="Electron Transport, Fmn-binding Protein, Chain A"/>
    <property type="match status" value="1"/>
</dbReference>